<dbReference type="AlphaFoldDB" id="A0A8H5BJV1"/>
<accession>A0A8H5BJV1</accession>
<gene>
    <name evidence="2" type="ORF">D9611_004208</name>
</gene>
<evidence type="ECO:0000313" key="2">
    <source>
        <dbReference type="EMBL" id="KAF5324459.1"/>
    </source>
</evidence>
<feature type="compositionally biased region" description="Polar residues" evidence="1">
    <location>
        <begin position="217"/>
        <end position="229"/>
    </location>
</feature>
<comment type="caution">
    <text evidence="2">The sequence shown here is derived from an EMBL/GenBank/DDBJ whole genome shotgun (WGS) entry which is preliminary data.</text>
</comment>
<keyword evidence="3" id="KW-1185">Reference proteome</keyword>
<dbReference type="OrthoDB" id="2596481at2759"/>
<name>A0A8H5BJV1_9AGAR</name>
<reference evidence="2 3" key="1">
    <citation type="journal article" date="2020" name="ISME J.">
        <title>Uncovering the hidden diversity of litter-decomposition mechanisms in mushroom-forming fungi.</title>
        <authorList>
            <person name="Floudas D."/>
            <person name="Bentzer J."/>
            <person name="Ahren D."/>
            <person name="Johansson T."/>
            <person name="Persson P."/>
            <person name="Tunlid A."/>
        </authorList>
    </citation>
    <scope>NUCLEOTIDE SEQUENCE [LARGE SCALE GENOMIC DNA]</scope>
    <source>
        <strain evidence="2 3">CBS 175.51</strain>
    </source>
</reference>
<evidence type="ECO:0000256" key="1">
    <source>
        <dbReference type="SAM" id="MobiDB-lite"/>
    </source>
</evidence>
<feature type="region of interest" description="Disordered" evidence="1">
    <location>
        <begin position="145"/>
        <end position="264"/>
    </location>
</feature>
<proteinExistence type="predicted"/>
<feature type="compositionally biased region" description="Basic residues" evidence="1">
    <location>
        <begin position="238"/>
        <end position="253"/>
    </location>
</feature>
<protein>
    <submittedName>
        <fullName evidence="2">Uncharacterized protein</fullName>
    </submittedName>
</protein>
<dbReference type="Proteomes" id="UP000541558">
    <property type="component" value="Unassembled WGS sequence"/>
</dbReference>
<organism evidence="2 3">
    <name type="scientific">Ephemerocybe angulata</name>
    <dbReference type="NCBI Taxonomy" id="980116"/>
    <lineage>
        <taxon>Eukaryota</taxon>
        <taxon>Fungi</taxon>
        <taxon>Dikarya</taxon>
        <taxon>Basidiomycota</taxon>
        <taxon>Agaricomycotina</taxon>
        <taxon>Agaricomycetes</taxon>
        <taxon>Agaricomycetidae</taxon>
        <taxon>Agaricales</taxon>
        <taxon>Agaricineae</taxon>
        <taxon>Psathyrellaceae</taxon>
        <taxon>Ephemerocybe</taxon>
    </lineage>
</organism>
<dbReference type="EMBL" id="JAACJK010000164">
    <property type="protein sequence ID" value="KAF5324459.1"/>
    <property type="molecule type" value="Genomic_DNA"/>
</dbReference>
<evidence type="ECO:0000313" key="3">
    <source>
        <dbReference type="Proteomes" id="UP000541558"/>
    </source>
</evidence>
<sequence>MASLLNTVATSPALTASSYGVFSPTTRPSRSSTVSSTASSFQLAGADSDSEDEIVWSLASDSVADLVETASLNASYYSLSSDDDDDFVVLSRRGTTGLLNAATNPGSGADTPIDAAMAASNRSASSAVPGALRSRLQELTLEDTMNEAVPKSESGNTATDLVDASPAGGATGRASPIHVRPEDKVPEEAQNPGAASLPTPEVSPKRERKVGPDVASPLTQGASPVQENQVAPVVLAATKKKSKKKSKSKRRKAKDNAKAKANAEGIVDNEQAKKVKKKAKKAKKAAAAKLNGGVAPAAPVAVDPSMFKEASEYISSPEARSNAVCRLTLLQSLIVELGLISSALTLPASLKSAKTFLKTHAFLNIKEYISVRGQGQEAIRKILYPSRSALIRDIRKKRNAVSLQWVKEHGLQVLLISHYTLSITVVEINLLPER</sequence>